<feature type="domain" description="N-acetyltransferase" evidence="1">
    <location>
        <begin position="4"/>
        <end position="142"/>
    </location>
</feature>
<keyword evidence="2" id="KW-0012">Acyltransferase</keyword>
<comment type="caution">
    <text evidence="2">The sequence shown here is derived from an EMBL/GenBank/DDBJ whole genome shotgun (WGS) entry which is preliminary data.</text>
</comment>
<dbReference type="PROSITE" id="PS51186">
    <property type="entry name" value="GNAT"/>
    <property type="match status" value="2"/>
</dbReference>
<dbReference type="PANTHER" id="PTHR47237">
    <property type="entry name" value="SLL0310 PROTEIN"/>
    <property type="match status" value="1"/>
</dbReference>
<dbReference type="CDD" id="cd04301">
    <property type="entry name" value="NAT_SF"/>
    <property type="match status" value="1"/>
</dbReference>
<dbReference type="Gene3D" id="3.40.630.30">
    <property type="match status" value="1"/>
</dbReference>
<dbReference type="PANTHER" id="PTHR47237:SF1">
    <property type="entry name" value="SLL0310 PROTEIN"/>
    <property type="match status" value="1"/>
</dbReference>
<reference evidence="3" key="1">
    <citation type="journal article" date="2019" name="Int. J. Syst. Evol. Microbiol.">
        <title>The Global Catalogue of Microorganisms (GCM) 10K type strain sequencing project: providing services to taxonomists for standard genome sequencing and annotation.</title>
        <authorList>
            <consortium name="The Broad Institute Genomics Platform"/>
            <consortium name="The Broad Institute Genome Sequencing Center for Infectious Disease"/>
            <person name="Wu L."/>
            <person name="Ma J."/>
        </authorList>
    </citation>
    <scope>NUCLEOTIDE SEQUENCE [LARGE SCALE GENOMIC DNA]</scope>
    <source>
        <strain evidence="3">CGMCC 1.16444</strain>
    </source>
</reference>
<accession>A0ABV9Z7P8</accession>
<dbReference type="Gene3D" id="3.40.630.90">
    <property type="match status" value="1"/>
</dbReference>
<dbReference type="EMBL" id="JBHSJF010000006">
    <property type="protein sequence ID" value="MFC5068846.1"/>
    <property type="molecule type" value="Genomic_DNA"/>
</dbReference>
<dbReference type="InterPro" id="IPR000182">
    <property type="entry name" value="GNAT_dom"/>
</dbReference>
<proteinExistence type="predicted"/>
<dbReference type="InterPro" id="IPR041496">
    <property type="entry name" value="YitH/HolE_GNAT"/>
</dbReference>
<dbReference type="Pfam" id="PF00583">
    <property type="entry name" value="Acetyltransf_1"/>
    <property type="match status" value="1"/>
</dbReference>
<protein>
    <submittedName>
        <fullName evidence="2">GNAT family N-acetyltransferase</fullName>
        <ecNumber evidence="2">2.3.1.-</ecNumber>
    </submittedName>
</protein>
<dbReference type="EC" id="2.3.1.-" evidence="2"/>
<dbReference type="GO" id="GO:0016746">
    <property type="term" value="F:acyltransferase activity"/>
    <property type="evidence" value="ECO:0007669"/>
    <property type="project" value="UniProtKB-KW"/>
</dbReference>
<organism evidence="2 3">
    <name type="scientific">Flaviflagellibacter deserti</name>
    <dbReference type="NCBI Taxonomy" id="2267266"/>
    <lineage>
        <taxon>Bacteria</taxon>
        <taxon>Pseudomonadati</taxon>
        <taxon>Pseudomonadota</taxon>
        <taxon>Alphaproteobacteria</taxon>
        <taxon>Hyphomicrobiales</taxon>
        <taxon>Flaviflagellibacter</taxon>
    </lineage>
</organism>
<dbReference type="RefSeq" id="WP_379770956.1">
    <property type="nucleotide sequence ID" value="NZ_JBHSJF010000006.1"/>
</dbReference>
<name>A0ABV9Z7P8_9HYPH</name>
<dbReference type="Pfam" id="PF18014">
    <property type="entry name" value="Acetyltransf_18"/>
    <property type="match status" value="1"/>
</dbReference>
<dbReference type="InterPro" id="IPR052729">
    <property type="entry name" value="Acyl/Acetyltrans_Enzymes"/>
</dbReference>
<dbReference type="Proteomes" id="UP001595796">
    <property type="component" value="Unassembled WGS sequence"/>
</dbReference>
<gene>
    <name evidence="2" type="ORF">ACFPFW_12585</name>
</gene>
<keyword evidence="2" id="KW-0808">Transferase</keyword>
<feature type="domain" description="N-acetyltransferase" evidence="1">
    <location>
        <begin position="138"/>
        <end position="273"/>
    </location>
</feature>
<evidence type="ECO:0000313" key="2">
    <source>
        <dbReference type="EMBL" id="MFC5068846.1"/>
    </source>
</evidence>
<evidence type="ECO:0000313" key="3">
    <source>
        <dbReference type="Proteomes" id="UP001595796"/>
    </source>
</evidence>
<evidence type="ECO:0000259" key="1">
    <source>
        <dbReference type="PROSITE" id="PS51186"/>
    </source>
</evidence>
<sequence>MSDLNIRTMTPADLDMAIEWAAREGWNPGLDDAEAFLAADPGGFLVGEVDGRPVTCISAVRYGESFGFVGFYIAAPEARGKGYGWATWQAAMERLAGRTVGLDGVVAQQENYRKSGFELLHRNVRYGGTVGVSVVPDDLLVPVDDALVPAIIAYDRPFFAGPRQSFLRTWLTSGLRTSFAYVENGAVLGYGTVRSCRDGYKIGPLFADNKGIADALFRVLISKAKDGPIYLDLPEPNAAARALAERNGMRPVFETARMYRGPAPDLPLSRTYGITSFELG</sequence>
<keyword evidence="3" id="KW-1185">Reference proteome</keyword>
<dbReference type="SUPFAM" id="SSF55729">
    <property type="entry name" value="Acyl-CoA N-acyltransferases (Nat)"/>
    <property type="match status" value="1"/>
</dbReference>
<dbReference type="InterPro" id="IPR016181">
    <property type="entry name" value="Acyl_CoA_acyltransferase"/>
</dbReference>